<dbReference type="CDD" id="cd18787">
    <property type="entry name" value="SF2_C_DEAD"/>
    <property type="match status" value="1"/>
</dbReference>
<comment type="similarity">
    <text evidence="2">Belongs to the DEAD box helicase family. DDX5/DBP2 subfamily.</text>
</comment>
<feature type="domain" description="Helicase C-terminal" evidence="18">
    <location>
        <begin position="386"/>
        <end position="535"/>
    </location>
</feature>
<evidence type="ECO:0000256" key="3">
    <source>
        <dbReference type="ARBA" id="ARBA00012552"/>
    </source>
</evidence>
<dbReference type="PROSITE" id="PS51194">
    <property type="entry name" value="HELICASE_CTER"/>
    <property type="match status" value="1"/>
</dbReference>
<dbReference type="PROSITE" id="PS00039">
    <property type="entry name" value="DEAD_ATP_HELICASE"/>
    <property type="match status" value="1"/>
</dbReference>
<gene>
    <name evidence="19" type="ORF">Amon01_000070100</name>
</gene>
<feature type="compositionally biased region" description="Basic residues" evidence="16">
    <location>
        <begin position="57"/>
        <end position="70"/>
    </location>
</feature>
<dbReference type="EMBL" id="BSXU01000196">
    <property type="protein sequence ID" value="GMG19746.1"/>
    <property type="molecule type" value="Genomic_DNA"/>
</dbReference>
<dbReference type="GO" id="GO:0003676">
    <property type="term" value="F:nucleic acid binding"/>
    <property type="evidence" value="ECO:0007669"/>
    <property type="project" value="InterPro"/>
</dbReference>
<keyword evidence="8 15" id="KW-0347">Helicase</keyword>
<dbReference type="Pfam" id="PF00270">
    <property type="entry name" value="DEAD"/>
    <property type="match status" value="1"/>
</dbReference>
<comment type="catalytic activity">
    <reaction evidence="14">
        <text>ATP + H2O = ADP + phosphate + H(+)</text>
        <dbReference type="Rhea" id="RHEA:13065"/>
        <dbReference type="ChEBI" id="CHEBI:15377"/>
        <dbReference type="ChEBI" id="CHEBI:15378"/>
        <dbReference type="ChEBI" id="CHEBI:30616"/>
        <dbReference type="ChEBI" id="CHEBI:43474"/>
        <dbReference type="ChEBI" id="CHEBI:456216"/>
        <dbReference type="EC" id="3.6.4.13"/>
    </reaction>
</comment>
<dbReference type="SMART" id="SM00490">
    <property type="entry name" value="HELICc"/>
    <property type="match status" value="1"/>
</dbReference>
<feature type="compositionally biased region" description="Polar residues" evidence="16">
    <location>
        <begin position="111"/>
        <end position="120"/>
    </location>
</feature>
<evidence type="ECO:0000256" key="5">
    <source>
        <dbReference type="ARBA" id="ARBA00022552"/>
    </source>
</evidence>
<dbReference type="InterPro" id="IPR027417">
    <property type="entry name" value="P-loop_NTPase"/>
</dbReference>
<evidence type="ECO:0000259" key="18">
    <source>
        <dbReference type="PROSITE" id="PS51194"/>
    </source>
</evidence>
<dbReference type="Gene3D" id="3.40.50.300">
    <property type="entry name" value="P-loop containing nucleotide triphosphate hydrolases"/>
    <property type="match status" value="2"/>
</dbReference>
<evidence type="ECO:0000256" key="16">
    <source>
        <dbReference type="SAM" id="MobiDB-lite"/>
    </source>
</evidence>
<evidence type="ECO:0000256" key="15">
    <source>
        <dbReference type="RuleBase" id="RU000492"/>
    </source>
</evidence>
<feature type="compositionally biased region" description="Basic and acidic residues" evidence="16">
    <location>
        <begin position="1"/>
        <end position="16"/>
    </location>
</feature>
<name>A0A9W6YS07_AMBMO</name>
<keyword evidence="20" id="KW-1185">Reference proteome</keyword>
<keyword evidence="7 15" id="KW-0378">Hydrolase</keyword>
<evidence type="ECO:0000256" key="9">
    <source>
        <dbReference type="ARBA" id="ARBA00022840"/>
    </source>
</evidence>
<dbReference type="PROSITE" id="PS51192">
    <property type="entry name" value="HELICASE_ATP_BIND_1"/>
    <property type="match status" value="1"/>
</dbReference>
<feature type="compositionally biased region" description="Basic and acidic residues" evidence="16">
    <location>
        <begin position="32"/>
        <end position="41"/>
    </location>
</feature>
<dbReference type="AlphaFoldDB" id="A0A9W6YS07"/>
<dbReference type="OrthoDB" id="196131at2759"/>
<dbReference type="InterPro" id="IPR000629">
    <property type="entry name" value="RNA-helicase_DEAD-box_CS"/>
</dbReference>
<reference evidence="19" key="1">
    <citation type="submission" date="2023-04" db="EMBL/GenBank/DDBJ databases">
        <title>Ambrosiozyma monospora NBRC 1965.</title>
        <authorList>
            <person name="Ichikawa N."/>
            <person name="Sato H."/>
            <person name="Tonouchi N."/>
        </authorList>
    </citation>
    <scope>NUCLEOTIDE SEQUENCE</scope>
    <source>
        <strain evidence="19">NBRC 1965</strain>
    </source>
</reference>
<evidence type="ECO:0000256" key="8">
    <source>
        <dbReference type="ARBA" id="ARBA00022806"/>
    </source>
</evidence>
<dbReference type="InterPro" id="IPR014001">
    <property type="entry name" value="Helicase_ATP-bd"/>
</dbReference>
<dbReference type="InterPro" id="IPR044742">
    <property type="entry name" value="DEAD/DEAH_RhlB"/>
</dbReference>
<dbReference type="GO" id="GO:0003724">
    <property type="term" value="F:RNA helicase activity"/>
    <property type="evidence" value="ECO:0007669"/>
    <property type="project" value="UniProtKB-EC"/>
</dbReference>
<evidence type="ECO:0000256" key="6">
    <source>
        <dbReference type="ARBA" id="ARBA00022741"/>
    </source>
</evidence>
<keyword evidence="9 15" id="KW-0067">ATP-binding</keyword>
<protein>
    <recommendedName>
        <fullName evidence="12">ATP-dependent RNA helicase DBP3</fullName>
        <ecNumber evidence="3">3.6.4.13</ecNumber>
    </recommendedName>
    <alternativeName>
        <fullName evidence="13">ATP-dependent RNA helicase dbp3</fullName>
    </alternativeName>
</protein>
<dbReference type="InterPro" id="IPR011545">
    <property type="entry name" value="DEAD/DEAH_box_helicase_dom"/>
</dbReference>
<feature type="region of interest" description="Disordered" evidence="16">
    <location>
        <begin position="1"/>
        <end position="128"/>
    </location>
</feature>
<comment type="caution">
    <text evidence="19">The sequence shown here is derived from an EMBL/GenBank/DDBJ whole genome shotgun (WGS) entry which is preliminary data.</text>
</comment>
<comment type="subcellular location">
    <subcellularLocation>
        <location evidence="1">Nucleus</location>
        <location evidence="1">Nucleolus</location>
    </subcellularLocation>
</comment>
<keyword evidence="6 15" id="KW-0547">Nucleotide-binding</keyword>
<evidence type="ECO:0000256" key="12">
    <source>
        <dbReference type="ARBA" id="ARBA00039328"/>
    </source>
</evidence>
<accession>A0A9W6YS07</accession>
<feature type="compositionally biased region" description="Basic and acidic residues" evidence="16">
    <location>
        <begin position="91"/>
        <end position="101"/>
    </location>
</feature>
<evidence type="ECO:0000256" key="13">
    <source>
        <dbReference type="ARBA" id="ARBA00039606"/>
    </source>
</evidence>
<dbReference type="SUPFAM" id="SSF52540">
    <property type="entry name" value="P-loop containing nucleoside triphosphate hydrolases"/>
    <property type="match status" value="2"/>
</dbReference>
<evidence type="ECO:0000313" key="19">
    <source>
        <dbReference type="EMBL" id="GMG19746.1"/>
    </source>
</evidence>
<proteinExistence type="inferred from homology"/>
<dbReference type="PANTHER" id="PTHR47958">
    <property type="entry name" value="ATP-DEPENDENT RNA HELICASE DBP3"/>
    <property type="match status" value="1"/>
</dbReference>
<evidence type="ECO:0000256" key="11">
    <source>
        <dbReference type="ARBA" id="ARBA00037449"/>
    </source>
</evidence>
<keyword evidence="10" id="KW-0539">Nucleus</keyword>
<evidence type="ECO:0000259" key="17">
    <source>
        <dbReference type="PROSITE" id="PS51192"/>
    </source>
</evidence>
<evidence type="ECO:0000313" key="20">
    <source>
        <dbReference type="Proteomes" id="UP001165063"/>
    </source>
</evidence>
<dbReference type="GO" id="GO:0005524">
    <property type="term" value="F:ATP binding"/>
    <property type="evidence" value="ECO:0007669"/>
    <property type="project" value="UniProtKB-KW"/>
</dbReference>
<evidence type="ECO:0000256" key="1">
    <source>
        <dbReference type="ARBA" id="ARBA00004604"/>
    </source>
</evidence>
<evidence type="ECO:0000256" key="2">
    <source>
        <dbReference type="ARBA" id="ARBA00009334"/>
    </source>
</evidence>
<evidence type="ECO:0000256" key="7">
    <source>
        <dbReference type="ARBA" id="ARBA00022801"/>
    </source>
</evidence>
<dbReference type="GO" id="GO:0016787">
    <property type="term" value="F:hydrolase activity"/>
    <property type="evidence" value="ECO:0007669"/>
    <property type="project" value="UniProtKB-KW"/>
</dbReference>
<dbReference type="EC" id="3.6.4.13" evidence="3"/>
<dbReference type="CDD" id="cd00268">
    <property type="entry name" value="DEADc"/>
    <property type="match status" value="1"/>
</dbReference>
<keyword evidence="4" id="KW-0690">Ribosome biogenesis</keyword>
<evidence type="ECO:0000256" key="14">
    <source>
        <dbReference type="ARBA" id="ARBA00047984"/>
    </source>
</evidence>
<dbReference type="SMART" id="SM00487">
    <property type="entry name" value="DEXDc"/>
    <property type="match status" value="1"/>
</dbReference>
<keyword evidence="5" id="KW-0698">rRNA processing</keyword>
<dbReference type="Pfam" id="PF00271">
    <property type="entry name" value="Helicase_C"/>
    <property type="match status" value="1"/>
</dbReference>
<sequence>MSKDELKVKDKKRKNDDAEDLSIKKKLKKDKKSKDKKEKKSKDKKSKDKKSKDKKEKKEKKHHKHKHHHHHDDDADNEEKEKEEGEAEEDKESKDVKKSTESAKANKSFKDNSNISSQEASEFLKTNEIEIEDPLSSTRKTPIQPALTFKSLENQIDTRIMKYLAKFPKPTPIQSVSWPYLLNGTDVIGVAETGSGKTLAFGVPAIDHVLKHPQGAKKGQKQGLRVLCVSPTRELATQIYDNLKELTDLTGLHCCCVYGGVPKHEQREQIKKSQCVVATPGRLVDLLNEGSISLAEVDYLVLDEADRMLEKGFEEDIKKIIGSTKPLLDRQTLMFTATWPKEVRELAAGFMQSPVKTTIGNRDELTANKRITQIVEVIDPRDKEKKLLQLLQKYHGGKHANDKVLIFALYKKEASRVERTLKYKGYDVAALHGDLSQAQRHQALDSFKKGECNMMLATDVAARGLDIPNVKTVINLTFPLTIEDYVHRIGRTGRAGQTGVAHTLFTEQEKHLAGALMNVLRGGDQDVPEDLLKFGSTVKKKDHSAYGAFFKNVDMTKKAKKVIFD</sequence>
<evidence type="ECO:0000256" key="10">
    <source>
        <dbReference type="ARBA" id="ARBA00023242"/>
    </source>
</evidence>
<dbReference type="FunFam" id="3.40.50.300:FF:000008">
    <property type="entry name" value="ATP-dependent RNA helicase RhlB"/>
    <property type="match status" value="1"/>
</dbReference>
<comment type="function">
    <text evidence="11">ATP-dependent RNA helicase required for 60S ribosomal subunit synthesis. Involved in efficient pre-rRNA processing, predominantly at site A3, which is necessary for the normal formation of 25S and 5.8S rRNAs.</text>
</comment>
<dbReference type="Proteomes" id="UP001165063">
    <property type="component" value="Unassembled WGS sequence"/>
</dbReference>
<dbReference type="InterPro" id="IPR001650">
    <property type="entry name" value="Helicase_C-like"/>
</dbReference>
<feature type="domain" description="Helicase ATP-binding" evidence="17">
    <location>
        <begin position="178"/>
        <end position="357"/>
    </location>
</feature>
<organism evidence="19 20">
    <name type="scientific">Ambrosiozyma monospora</name>
    <name type="common">Yeast</name>
    <name type="synonym">Endomycopsis monosporus</name>
    <dbReference type="NCBI Taxonomy" id="43982"/>
    <lineage>
        <taxon>Eukaryota</taxon>
        <taxon>Fungi</taxon>
        <taxon>Dikarya</taxon>
        <taxon>Ascomycota</taxon>
        <taxon>Saccharomycotina</taxon>
        <taxon>Pichiomycetes</taxon>
        <taxon>Pichiales</taxon>
        <taxon>Pichiaceae</taxon>
        <taxon>Ambrosiozyma</taxon>
    </lineage>
</organism>
<evidence type="ECO:0000256" key="4">
    <source>
        <dbReference type="ARBA" id="ARBA00022517"/>
    </source>
</evidence>